<comment type="subcellular location">
    <subcellularLocation>
        <location evidence="1">Cell membrane</location>
        <topology evidence="1">Multi-pass membrane protein</topology>
    </subcellularLocation>
</comment>
<sequence length="214" mass="23011">MSRDLDRGAEAAPLPPDPWDPLVRISHWLIAGVVLVNGLLSKPGGNLHVWLGWVALGTLAVRLLWGFVGPSEARFSAFLPDPVGALRHLRDLLRGRPSEYPSHNPAGAIMVYALWGCLAIVVATGLVMTDMKSPVTIAEDRAAVAAGDWSVLVDDSETAESDHEGDGIAKELHELAANLMLLLAMVHVGGVVIESRALRRNLVRPMLTGRGKMK</sequence>
<evidence type="ECO:0000256" key="1">
    <source>
        <dbReference type="ARBA" id="ARBA00004651"/>
    </source>
</evidence>
<dbReference type="RefSeq" id="WP_008886079.1">
    <property type="nucleotide sequence ID" value="NZ_FNAV01000010.1"/>
</dbReference>
<name>A0A1G7H9I1_9RHOB</name>
<dbReference type="Pfam" id="PF01292">
    <property type="entry name" value="Ni_hydr_CYTB"/>
    <property type="match status" value="1"/>
</dbReference>
<evidence type="ECO:0000256" key="6">
    <source>
        <dbReference type="SAM" id="Phobius"/>
    </source>
</evidence>
<dbReference type="SUPFAM" id="SSF81342">
    <property type="entry name" value="Transmembrane di-heme cytochromes"/>
    <property type="match status" value="1"/>
</dbReference>
<gene>
    <name evidence="8" type="ORF">SAMN04488105_110159</name>
</gene>
<evidence type="ECO:0000256" key="4">
    <source>
        <dbReference type="ARBA" id="ARBA00022989"/>
    </source>
</evidence>
<keyword evidence="4 6" id="KW-1133">Transmembrane helix</keyword>
<keyword evidence="3 6" id="KW-0812">Transmembrane</keyword>
<feature type="domain" description="Cytochrome b561 bacterial/Ni-hydrogenase" evidence="7">
    <location>
        <begin position="19"/>
        <end position="209"/>
    </location>
</feature>
<feature type="transmembrane region" description="Helical" evidence="6">
    <location>
        <begin position="106"/>
        <end position="127"/>
    </location>
</feature>
<dbReference type="InterPro" id="IPR051542">
    <property type="entry name" value="Hydrogenase_cytochrome"/>
</dbReference>
<dbReference type="AlphaFoldDB" id="A0A1G7H9I1"/>
<dbReference type="InterPro" id="IPR016174">
    <property type="entry name" value="Di-haem_cyt_TM"/>
</dbReference>
<dbReference type="PANTHER" id="PTHR30485">
    <property type="entry name" value="NI/FE-HYDROGENASE 1 B-TYPE CYTOCHROME SUBUNIT"/>
    <property type="match status" value="1"/>
</dbReference>
<keyword evidence="5 6" id="KW-0472">Membrane</keyword>
<dbReference type="EMBL" id="FNAV01000010">
    <property type="protein sequence ID" value="SDE97117.1"/>
    <property type="molecule type" value="Genomic_DNA"/>
</dbReference>
<dbReference type="InterPro" id="IPR011577">
    <property type="entry name" value="Cyt_b561_bac/Ni-Hgenase"/>
</dbReference>
<dbReference type="GO" id="GO:0020037">
    <property type="term" value="F:heme binding"/>
    <property type="evidence" value="ECO:0007669"/>
    <property type="project" value="TreeGrafter"/>
</dbReference>
<dbReference type="Gene3D" id="1.20.950.20">
    <property type="entry name" value="Transmembrane di-heme cytochromes, Chain C"/>
    <property type="match status" value="1"/>
</dbReference>
<dbReference type="GO" id="GO:0009055">
    <property type="term" value="F:electron transfer activity"/>
    <property type="evidence" value="ECO:0007669"/>
    <property type="project" value="InterPro"/>
</dbReference>
<protein>
    <submittedName>
        <fullName evidence="8">Cytochrome b</fullName>
    </submittedName>
</protein>
<dbReference type="PANTHER" id="PTHR30485:SF2">
    <property type="entry name" value="BLL0597 PROTEIN"/>
    <property type="match status" value="1"/>
</dbReference>
<evidence type="ECO:0000259" key="7">
    <source>
        <dbReference type="Pfam" id="PF01292"/>
    </source>
</evidence>
<reference evidence="9" key="1">
    <citation type="submission" date="2016-10" db="EMBL/GenBank/DDBJ databases">
        <authorList>
            <person name="Varghese N."/>
            <person name="Submissions S."/>
        </authorList>
    </citation>
    <scope>NUCLEOTIDE SEQUENCE [LARGE SCALE GENOMIC DNA]</scope>
    <source>
        <strain evidence="9">DSM 10146</strain>
    </source>
</reference>
<keyword evidence="9" id="KW-1185">Reference proteome</keyword>
<dbReference type="GO" id="GO:0022904">
    <property type="term" value="P:respiratory electron transport chain"/>
    <property type="evidence" value="ECO:0007669"/>
    <property type="project" value="InterPro"/>
</dbReference>
<dbReference type="GO" id="GO:0005886">
    <property type="term" value="C:plasma membrane"/>
    <property type="evidence" value="ECO:0007669"/>
    <property type="project" value="UniProtKB-SubCell"/>
</dbReference>
<dbReference type="OrthoDB" id="196472at2"/>
<evidence type="ECO:0000256" key="2">
    <source>
        <dbReference type="ARBA" id="ARBA00022475"/>
    </source>
</evidence>
<evidence type="ECO:0000313" key="9">
    <source>
        <dbReference type="Proteomes" id="UP000198994"/>
    </source>
</evidence>
<feature type="transmembrane region" description="Helical" evidence="6">
    <location>
        <begin position="22"/>
        <end position="40"/>
    </location>
</feature>
<evidence type="ECO:0000256" key="3">
    <source>
        <dbReference type="ARBA" id="ARBA00022692"/>
    </source>
</evidence>
<proteinExistence type="predicted"/>
<evidence type="ECO:0000313" key="8">
    <source>
        <dbReference type="EMBL" id="SDE97117.1"/>
    </source>
</evidence>
<accession>A0A1G7H9I1</accession>
<evidence type="ECO:0000256" key="5">
    <source>
        <dbReference type="ARBA" id="ARBA00023136"/>
    </source>
</evidence>
<dbReference type="STRING" id="282683.SAMN04488105_110159"/>
<organism evidence="8 9">
    <name type="scientific">Salipiger thiooxidans</name>
    <dbReference type="NCBI Taxonomy" id="282683"/>
    <lineage>
        <taxon>Bacteria</taxon>
        <taxon>Pseudomonadati</taxon>
        <taxon>Pseudomonadota</taxon>
        <taxon>Alphaproteobacteria</taxon>
        <taxon>Rhodobacterales</taxon>
        <taxon>Roseobacteraceae</taxon>
        <taxon>Salipiger</taxon>
    </lineage>
</organism>
<feature type="transmembrane region" description="Helical" evidence="6">
    <location>
        <begin position="47"/>
        <end position="68"/>
    </location>
</feature>
<dbReference type="Proteomes" id="UP000198994">
    <property type="component" value="Unassembled WGS sequence"/>
</dbReference>
<keyword evidence="2" id="KW-1003">Cell membrane</keyword>